<organism evidence="3 4">
    <name type="scientific">Eimeria necatrix</name>
    <dbReference type="NCBI Taxonomy" id="51315"/>
    <lineage>
        <taxon>Eukaryota</taxon>
        <taxon>Sar</taxon>
        <taxon>Alveolata</taxon>
        <taxon>Apicomplexa</taxon>
        <taxon>Conoidasida</taxon>
        <taxon>Coccidia</taxon>
        <taxon>Eucoccidiorida</taxon>
        <taxon>Eimeriorina</taxon>
        <taxon>Eimeriidae</taxon>
        <taxon>Eimeria</taxon>
    </lineage>
</organism>
<feature type="region of interest" description="Disordered" evidence="2">
    <location>
        <begin position="1"/>
        <end position="35"/>
    </location>
</feature>
<evidence type="ECO:0000313" key="3">
    <source>
        <dbReference type="EMBL" id="CDJ66359.1"/>
    </source>
</evidence>
<dbReference type="RefSeq" id="XP_013434827.1">
    <property type="nucleotide sequence ID" value="XM_013579373.1"/>
</dbReference>
<protein>
    <submittedName>
        <fullName evidence="3">Uncharacterized protein</fullName>
    </submittedName>
</protein>
<evidence type="ECO:0000256" key="1">
    <source>
        <dbReference type="ARBA" id="ARBA00011069"/>
    </source>
</evidence>
<evidence type="ECO:0000256" key="2">
    <source>
        <dbReference type="SAM" id="MobiDB-lite"/>
    </source>
</evidence>
<dbReference type="PANTHER" id="PTHR31809">
    <property type="entry name" value="BUD13 HOMOLOG"/>
    <property type="match status" value="1"/>
</dbReference>
<comment type="similarity">
    <text evidence="1">Belongs to the CWC26 family.</text>
</comment>
<dbReference type="InterPro" id="IPR018609">
    <property type="entry name" value="Bud13"/>
</dbReference>
<feature type="compositionally biased region" description="Basic and acidic residues" evidence="2">
    <location>
        <begin position="324"/>
        <end position="334"/>
    </location>
</feature>
<reference evidence="3" key="1">
    <citation type="submission" date="2013-10" db="EMBL/GenBank/DDBJ databases">
        <title>Genomic analysis of the causative agents of coccidiosis in chickens.</title>
        <authorList>
            <person name="Reid A.J."/>
            <person name="Blake D."/>
            <person name="Billington K."/>
            <person name="Browne H."/>
            <person name="Dunn M."/>
            <person name="Hung S."/>
            <person name="Kawahara F."/>
            <person name="Miranda-Saavedra D."/>
            <person name="Mourier T."/>
            <person name="Nagra H."/>
            <person name="Otto T.D."/>
            <person name="Rawlings N."/>
            <person name="Sanchez A."/>
            <person name="Sanders M."/>
            <person name="Subramaniam C."/>
            <person name="Tay Y."/>
            <person name="Dear P."/>
            <person name="Doerig C."/>
            <person name="Gruber A."/>
            <person name="Parkinson J."/>
            <person name="Shirley M."/>
            <person name="Wan K.L."/>
            <person name="Berriman M."/>
            <person name="Tomley F."/>
            <person name="Pain A."/>
        </authorList>
    </citation>
    <scope>NUCLEOTIDE SEQUENCE [LARGE SCALE GENOMIC DNA]</scope>
    <source>
        <strain evidence="3">Houghton</strain>
    </source>
</reference>
<dbReference type="AlphaFoldDB" id="U6MV61"/>
<name>U6MV61_9EIME</name>
<dbReference type="GO" id="GO:0000398">
    <property type="term" value="P:mRNA splicing, via spliceosome"/>
    <property type="evidence" value="ECO:0007669"/>
    <property type="project" value="TreeGrafter"/>
</dbReference>
<dbReference type="Proteomes" id="UP000030754">
    <property type="component" value="Unassembled WGS sequence"/>
</dbReference>
<accession>U6MV61</accession>
<dbReference type="GeneID" id="25472103"/>
<gene>
    <name evidence="3" type="ORF">ENH_00019300</name>
</gene>
<dbReference type="GO" id="GO:0005684">
    <property type="term" value="C:U2-type spliceosomal complex"/>
    <property type="evidence" value="ECO:0007669"/>
    <property type="project" value="TreeGrafter"/>
</dbReference>
<feature type="region of interest" description="Disordered" evidence="2">
    <location>
        <begin position="111"/>
        <end position="454"/>
    </location>
</feature>
<feature type="compositionally biased region" description="Basic and acidic residues" evidence="2">
    <location>
        <begin position="273"/>
        <end position="295"/>
    </location>
</feature>
<dbReference type="PANTHER" id="PTHR31809:SF0">
    <property type="entry name" value="BUD13 HOMOLOG"/>
    <property type="match status" value="1"/>
</dbReference>
<feature type="compositionally biased region" description="Basic and acidic residues" evidence="2">
    <location>
        <begin position="220"/>
        <end position="232"/>
    </location>
</feature>
<reference evidence="3" key="2">
    <citation type="submission" date="2013-10" db="EMBL/GenBank/DDBJ databases">
        <authorList>
            <person name="Aslett M."/>
        </authorList>
    </citation>
    <scope>NUCLEOTIDE SEQUENCE [LARGE SCALE GENOMIC DNA]</scope>
    <source>
        <strain evidence="3">Houghton</strain>
    </source>
</reference>
<feature type="region of interest" description="Disordered" evidence="2">
    <location>
        <begin position="68"/>
        <end position="88"/>
    </location>
</feature>
<dbReference type="VEuPathDB" id="ToxoDB:ENH_00019300"/>
<dbReference type="EMBL" id="HG723559">
    <property type="protein sequence ID" value="CDJ66359.1"/>
    <property type="molecule type" value="Genomic_DNA"/>
</dbReference>
<feature type="compositionally biased region" description="Basic and acidic residues" evidence="2">
    <location>
        <begin position="366"/>
        <end position="382"/>
    </location>
</feature>
<dbReference type="Pfam" id="PF09736">
    <property type="entry name" value="Bud13"/>
    <property type="match status" value="1"/>
</dbReference>
<sequence>MTSKPEFLKKYLRGPRRPRGPPVNQGGLKLRSDDELDGCLVPKQNASRARTKKTLFKVLRRDANGDKFLFADEEDEPELPDSEEEEVHVVGEDGQTLVLNEEEKKKVAQLIAKEEGWARPRGGSREPKSPKEGVTSEVENPEVDNAWKEVFAIDESLAERAVSPVAAPSPYDKRRARREIPADSALPVRQTDHSPSPQRRTTGKCIASRGRKTSQGEDLSPPRKGSDRDLSPPRRSQRSLSLGREGEDKDLSPPRRHASPAASLRGGGSSRGYDAHLDPVLERDAGDARDRDLSPPRRRRESAAQGDAEGDSNRGGEVPASRVIFRDREGRIISEEEWLTLEGTKGRKRPRERGPAPVLEWGSGLKQKEDLEAKKKEEEKIAKQPFARYDIDEEHDAELRARDRWDDPLAKAPSNTAQGLDRKQKGKEDVDREKKHQRPKCPHDAPPNRFGIKPGYRWDGVVRGNGYEEERLKALCRNS</sequence>
<dbReference type="GO" id="GO:0070274">
    <property type="term" value="C:RES complex"/>
    <property type="evidence" value="ECO:0007669"/>
    <property type="project" value="TreeGrafter"/>
</dbReference>
<feature type="compositionally biased region" description="Basic and acidic residues" evidence="2">
    <location>
        <begin position="244"/>
        <end position="253"/>
    </location>
</feature>
<feature type="compositionally biased region" description="Acidic residues" evidence="2">
    <location>
        <begin position="71"/>
        <end position="86"/>
    </location>
</feature>
<keyword evidence="4" id="KW-1185">Reference proteome</keyword>
<feature type="compositionally biased region" description="Basic and acidic residues" evidence="2">
    <location>
        <begin position="420"/>
        <end position="434"/>
    </location>
</feature>
<feature type="compositionally biased region" description="Basic and acidic residues" evidence="2">
    <location>
        <begin position="111"/>
        <end position="131"/>
    </location>
</feature>
<dbReference type="OrthoDB" id="6022at2759"/>
<feature type="compositionally biased region" description="Basic and acidic residues" evidence="2">
    <location>
        <begin position="397"/>
        <end position="409"/>
    </location>
</feature>
<proteinExistence type="inferred from homology"/>
<dbReference type="GO" id="GO:0003723">
    <property type="term" value="F:RNA binding"/>
    <property type="evidence" value="ECO:0007669"/>
    <property type="project" value="TreeGrafter"/>
</dbReference>
<dbReference type="InterPro" id="IPR051112">
    <property type="entry name" value="CWC26_splicing_factor"/>
</dbReference>
<evidence type="ECO:0000313" key="4">
    <source>
        <dbReference type="Proteomes" id="UP000030754"/>
    </source>
</evidence>
<feature type="compositionally biased region" description="Basic residues" evidence="2">
    <location>
        <begin position="10"/>
        <end position="19"/>
    </location>
</feature>